<evidence type="ECO:0000313" key="3">
    <source>
        <dbReference type="Proteomes" id="UP001595710"/>
    </source>
</evidence>
<dbReference type="PANTHER" id="PTHR11236">
    <property type="entry name" value="AMINOBENZOATE/ANTHRANILATE SYNTHASE"/>
    <property type="match status" value="1"/>
</dbReference>
<proteinExistence type="predicted"/>
<dbReference type="InterPro" id="IPR019999">
    <property type="entry name" value="Anth_synth_I-like"/>
</dbReference>
<dbReference type="InterPro" id="IPR015890">
    <property type="entry name" value="Chorismate_C"/>
</dbReference>
<dbReference type="Gene3D" id="3.60.120.10">
    <property type="entry name" value="Anthranilate synthase"/>
    <property type="match status" value="1"/>
</dbReference>
<keyword evidence="3" id="KW-1185">Reference proteome</keyword>
<organism evidence="2 3">
    <name type="scientific">Reinekea marina</name>
    <dbReference type="NCBI Taxonomy" id="1310421"/>
    <lineage>
        <taxon>Bacteria</taxon>
        <taxon>Pseudomonadati</taxon>
        <taxon>Pseudomonadota</taxon>
        <taxon>Gammaproteobacteria</taxon>
        <taxon>Oceanospirillales</taxon>
        <taxon>Saccharospirillaceae</taxon>
        <taxon>Reinekea</taxon>
    </lineage>
</organism>
<dbReference type="NCBIfam" id="TIGR00553">
    <property type="entry name" value="pabB"/>
    <property type="match status" value="1"/>
</dbReference>
<dbReference type="SUPFAM" id="SSF56322">
    <property type="entry name" value="ADC synthase"/>
    <property type="match status" value="1"/>
</dbReference>
<evidence type="ECO:0000313" key="2">
    <source>
        <dbReference type="EMBL" id="MFC3702524.1"/>
    </source>
</evidence>
<dbReference type="Pfam" id="PF00425">
    <property type="entry name" value="Chorismate_bind"/>
    <property type="match status" value="1"/>
</dbReference>
<comment type="caution">
    <text evidence="2">The sequence shown here is derived from an EMBL/GenBank/DDBJ whole genome shotgun (WGS) entry which is preliminary data.</text>
</comment>
<keyword evidence="2" id="KW-0808">Transferase</keyword>
<dbReference type="EMBL" id="JBHRYN010000013">
    <property type="protein sequence ID" value="MFC3702524.1"/>
    <property type="molecule type" value="Genomic_DNA"/>
</dbReference>
<dbReference type="InterPro" id="IPR005801">
    <property type="entry name" value="ADC_synthase"/>
</dbReference>
<protein>
    <submittedName>
        <fullName evidence="2">Aminodeoxychorismate synthase component I</fullName>
        <ecNumber evidence="2">2.6.1.85</ecNumber>
    </submittedName>
</protein>
<dbReference type="EC" id="2.6.1.85" evidence="2"/>
<dbReference type="RefSeq" id="WP_290282030.1">
    <property type="nucleotide sequence ID" value="NZ_JAUFQI010000001.1"/>
</dbReference>
<keyword evidence="2" id="KW-0032">Aminotransferase</keyword>
<feature type="domain" description="Chorismate-utilising enzyme C-terminal" evidence="1">
    <location>
        <begin position="190"/>
        <end position="443"/>
    </location>
</feature>
<name>A0ABV7WUH6_9GAMM</name>
<dbReference type="Proteomes" id="UP001595710">
    <property type="component" value="Unassembled WGS sequence"/>
</dbReference>
<dbReference type="PRINTS" id="PR00095">
    <property type="entry name" value="ANTSNTHASEI"/>
</dbReference>
<dbReference type="GO" id="GO:0046820">
    <property type="term" value="F:4-amino-4-deoxychorismate synthase activity"/>
    <property type="evidence" value="ECO:0007669"/>
    <property type="project" value="UniProtKB-EC"/>
</dbReference>
<sequence length="456" mass="51360">MQVITLDYLSDVIVLTQTLSSENGFIWFHNGPESKAGEEWFSAWPTETYQYLGQNSCQVSCFSGETEHLVRDYFELLKSKLGEPANTPSKGLFTGGLAGHLNYEIGLETQGVATKHACSTEDKTLATVGLYHWACKVDHNNQTIEVFIRSECPTGIKEKIEQWASSNTEQKDNQTKQNNSNLHWQCSMSYEHYCRAFKKVKDYIYAGDIYQANLTRQWSSTSNVTPWANYCKLLRSMSAPFSFYQAVDDVAVMSVSPERFLQVKGDTIFTQPIKGTRARGITPQADERLKIELQNSVKDQAENLMIVDLLRNDIAKNAEPGSVVVDKLFELQSFKNVHHLVSSIRARKLPTSHPLDILKDAFPGGSITGAPKKRAMEIIDELEVVQRRQYCGTAFFLSFEGYLDSNIMIRTLTQRGNELTCSGGGGLVYDSDLDSEYQESELKIQRLLDALSENTL</sequence>
<evidence type="ECO:0000259" key="1">
    <source>
        <dbReference type="Pfam" id="PF00425"/>
    </source>
</evidence>
<reference evidence="3" key="1">
    <citation type="journal article" date="2019" name="Int. J. Syst. Evol. Microbiol.">
        <title>The Global Catalogue of Microorganisms (GCM) 10K type strain sequencing project: providing services to taxonomists for standard genome sequencing and annotation.</title>
        <authorList>
            <consortium name="The Broad Institute Genomics Platform"/>
            <consortium name="The Broad Institute Genome Sequencing Center for Infectious Disease"/>
            <person name="Wu L."/>
            <person name="Ma J."/>
        </authorList>
    </citation>
    <scope>NUCLEOTIDE SEQUENCE [LARGE SCALE GENOMIC DNA]</scope>
    <source>
        <strain evidence="3">CECT 8288</strain>
    </source>
</reference>
<dbReference type="PANTHER" id="PTHR11236:SF50">
    <property type="entry name" value="AMINODEOXYCHORISMATE SYNTHASE COMPONENT 1"/>
    <property type="match status" value="1"/>
</dbReference>
<gene>
    <name evidence="2" type="primary">pabB</name>
    <name evidence="2" type="ORF">ACFOND_12815</name>
</gene>
<dbReference type="InterPro" id="IPR005802">
    <property type="entry name" value="ADC_synth_comp_1"/>
</dbReference>
<accession>A0ABV7WUH6</accession>